<comment type="subunit">
    <text evidence="4 6">Homodimer.</text>
</comment>
<dbReference type="InterPro" id="IPR015421">
    <property type="entry name" value="PyrdxlP-dep_Trfase_major"/>
</dbReference>
<dbReference type="Gene3D" id="3.90.1150.10">
    <property type="entry name" value="Aspartate Aminotransferase, domain 1"/>
    <property type="match status" value="1"/>
</dbReference>
<comment type="function">
    <text evidence="4 6">Catalyzes the cleavage of L-kynurenine (L-Kyn) and L-3-hydroxykynurenine (L-3OHKyn) into anthranilic acid (AA) and 3-hydroxyanthranilic acid (3-OHAA), respectively.</text>
</comment>
<comment type="pathway">
    <text evidence="4 6">Amino-acid degradation; L-kynurenine degradation; L-alanine and anthranilate from L-kynurenine: step 1/1.</text>
</comment>
<dbReference type="Gene3D" id="3.40.640.10">
    <property type="entry name" value="Type I PLP-dependent aspartate aminotransferase-like (Major domain)"/>
    <property type="match status" value="1"/>
</dbReference>
<keyword evidence="8" id="KW-1185">Reference proteome</keyword>
<dbReference type="PIRSF" id="PIRSF038800">
    <property type="entry name" value="KYNU"/>
    <property type="match status" value="1"/>
</dbReference>
<feature type="binding site" evidence="4">
    <location>
        <position position="218"/>
    </location>
    <ligand>
        <name>pyridoxal 5'-phosphate</name>
        <dbReference type="ChEBI" id="CHEBI:597326"/>
    </ligand>
</feature>
<dbReference type="PANTHER" id="PTHR14084:SF0">
    <property type="entry name" value="KYNURENINASE"/>
    <property type="match status" value="1"/>
</dbReference>
<comment type="caution">
    <text evidence="7">The sequence shown here is derived from an EMBL/GenBank/DDBJ whole genome shotgun (WGS) entry which is preliminary data.</text>
</comment>
<sequence length="423" mass="47703">MQHEFSLDYAKHLDDKDALKQYRNKFYIPYVGDKEAIYFLGNSLGLQPKTAQDEVLNVMENWANFGVEGFFMGEDPWLNYHKTLSPILSDIVGALPHEIVTMNHLTVNLHLLMISFYRPTATRYKIICEAKAFPSDQYAFQSQVKLHGFNPADAIIEVHPKPGTHLITKDDILATIEAHKDSVALVLFSGVNYFTGQVFDIETITKAAHQAGAKAGFDLAHAAGNIALQLHQWNVDFACWCNYKYLNSGPGSIAGAYIHEKHLSDTNLQRLEGWWGNDEKNRFKMEPTFTPSPNAEAWQMSTAPMLLLATHKASLNIYKEVGFNNLVAKSQQLSSFMFYVLDTINTDGKYFKIITPTNPNERGCQVSIIVNADAKAVFDKLLPNGIFADWREPNVIRVAAVPMYNSFEDIYLFGITLHKLLAQ</sequence>
<dbReference type="NCBIfam" id="TIGR01814">
    <property type="entry name" value="kynureninase"/>
    <property type="match status" value="1"/>
</dbReference>
<dbReference type="InterPro" id="IPR015422">
    <property type="entry name" value="PyrdxlP-dep_Trfase_small"/>
</dbReference>
<dbReference type="EMBL" id="JBHSCZ010000001">
    <property type="protein sequence ID" value="MFC4262147.1"/>
    <property type="molecule type" value="Genomic_DNA"/>
</dbReference>
<dbReference type="InterPro" id="IPR010111">
    <property type="entry name" value="Kynureninase"/>
</dbReference>
<evidence type="ECO:0000313" key="7">
    <source>
        <dbReference type="EMBL" id="MFC4262147.1"/>
    </source>
</evidence>
<evidence type="ECO:0000256" key="1">
    <source>
        <dbReference type="ARBA" id="ARBA00022642"/>
    </source>
</evidence>
<comment type="cofactor">
    <cofactor evidence="4 6">
        <name>pyridoxal 5'-phosphate</name>
        <dbReference type="ChEBI" id="CHEBI:597326"/>
    </cofactor>
</comment>
<evidence type="ECO:0000256" key="3">
    <source>
        <dbReference type="ARBA" id="ARBA00022898"/>
    </source>
</evidence>
<dbReference type="GO" id="GO:0030429">
    <property type="term" value="F:kynureninase activity"/>
    <property type="evidence" value="ECO:0007669"/>
    <property type="project" value="UniProtKB-EC"/>
</dbReference>
<feature type="binding site" evidence="4">
    <location>
        <begin position="133"/>
        <end position="136"/>
    </location>
    <ligand>
        <name>pyridoxal 5'-phosphate</name>
        <dbReference type="ChEBI" id="CHEBI:597326"/>
    </ligand>
</feature>
<evidence type="ECO:0000313" key="8">
    <source>
        <dbReference type="Proteomes" id="UP001595907"/>
    </source>
</evidence>
<dbReference type="Proteomes" id="UP001595907">
    <property type="component" value="Unassembled WGS sequence"/>
</dbReference>
<gene>
    <name evidence="4 7" type="primary">kynU</name>
    <name evidence="7" type="ORF">ACFOWM_04630</name>
</gene>
<keyword evidence="2 4" id="KW-0378">Hydrolase</keyword>
<evidence type="ECO:0000256" key="5">
    <source>
        <dbReference type="NCBIfam" id="TIGR01814"/>
    </source>
</evidence>
<dbReference type="InterPro" id="IPR015424">
    <property type="entry name" value="PyrdxlP-dep_Trfase"/>
</dbReference>
<feature type="binding site" evidence="4">
    <location>
        <position position="243"/>
    </location>
    <ligand>
        <name>pyridoxal 5'-phosphate</name>
        <dbReference type="ChEBI" id="CHEBI:597326"/>
    </ligand>
</feature>
<comment type="catalytic activity">
    <reaction evidence="4 6">
        <text>L-kynurenine + H2O = anthranilate + L-alanine + H(+)</text>
        <dbReference type="Rhea" id="RHEA:16813"/>
        <dbReference type="ChEBI" id="CHEBI:15377"/>
        <dbReference type="ChEBI" id="CHEBI:15378"/>
        <dbReference type="ChEBI" id="CHEBI:16567"/>
        <dbReference type="ChEBI" id="CHEBI:57959"/>
        <dbReference type="ChEBI" id="CHEBI:57972"/>
        <dbReference type="EC" id="3.7.1.3"/>
    </reaction>
</comment>
<dbReference type="Pfam" id="PF22580">
    <property type="entry name" value="KYNU_C"/>
    <property type="match status" value="1"/>
</dbReference>
<dbReference type="RefSeq" id="WP_379707508.1">
    <property type="nucleotide sequence ID" value="NZ_JBHSCZ010000001.1"/>
</dbReference>
<comment type="catalytic activity">
    <reaction evidence="6">
        <text>3-hydroxy-L-kynurenine + H2O = 3-hydroxyanthranilate + L-alanine + H(+)</text>
        <dbReference type="Rhea" id="RHEA:25143"/>
        <dbReference type="ChEBI" id="CHEBI:15377"/>
        <dbReference type="ChEBI" id="CHEBI:15378"/>
        <dbReference type="ChEBI" id="CHEBI:36559"/>
        <dbReference type="ChEBI" id="CHEBI:57972"/>
        <dbReference type="ChEBI" id="CHEBI:58125"/>
        <dbReference type="EC" id="3.7.1.3"/>
    </reaction>
</comment>
<feature type="modified residue" description="N6-(pyridoxal phosphate)lysine" evidence="4">
    <location>
        <position position="244"/>
    </location>
</feature>
<accession>A0ABV8QQW7</accession>
<comment type="pathway">
    <text evidence="4 6">Cofactor biosynthesis; NAD(+) biosynthesis; quinolinate from L-kynurenine: step 2/3.</text>
</comment>
<comment type="similarity">
    <text evidence="4 6">Belongs to the kynureninase family.</text>
</comment>
<feature type="binding site" evidence="4">
    <location>
        <position position="106"/>
    </location>
    <ligand>
        <name>pyridoxal 5'-phosphate</name>
        <dbReference type="ChEBI" id="CHEBI:597326"/>
    </ligand>
</feature>
<protein>
    <recommendedName>
        <fullName evidence="4 5">Kynureninase</fullName>
        <ecNumber evidence="4 5">3.7.1.3</ecNumber>
    </recommendedName>
    <alternativeName>
        <fullName evidence="4">L-kynurenine hydrolase</fullName>
    </alternativeName>
</protein>
<organism evidence="7 8">
    <name type="scientific">Ferruginibacter yonginensis</name>
    <dbReference type="NCBI Taxonomy" id="1310416"/>
    <lineage>
        <taxon>Bacteria</taxon>
        <taxon>Pseudomonadati</taxon>
        <taxon>Bacteroidota</taxon>
        <taxon>Chitinophagia</taxon>
        <taxon>Chitinophagales</taxon>
        <taxon>Chitinophagaceae</taxon>
        <taxon>Ferruginibacter</taxon>
    </lineage>
</organism>
<evidence type="ECO:0000256" key="2">
    <source>
        <dbReference type="ARBA" id="ARBA00022801"/>
    </source>
</evidence>
<feature type="binding site" evidence="4">
    <location>
        <position position="105"/>
    </location>
    <ligand>
        <name>pyridoxal 5'-phosphate</name>
        <dbReference type="ChEBI" id="CHEBI:597326"/>
    </ligand>
</feature>
<name>A0ABV8QQW7_9BACT</name>
<evidence type="ECO:0000256" key="6">
    <source>
        <dbReference type="PIRNR" id="PIRNR038800"/>
    </source>
</evidence>
<comment type="caution">
    <text evidence="4">Lacks conserved residue(s) required for the propagation of feature annotation.</text>
</comment>
<feature type="binding site" evidence="4">
    <location>
        <position position="221"/>
    </location>
    <ligand>
        <name>pyridoxal 5'-phosphate</name>
        <dbReference type="ChEBI" id="CHEBI:597326"/>
    </ligand>
</feature>
<evidence type="ECO:0000256" key="4">
    <source>
        <dbReference type="HAMAP-Rule" id="MF_01970"/>
    </source>
</evidence>
<reference evidence="8" key="1">
    <citation type="journal article" date="2019" name="Int. J. Syst. Evol. Microbiol.">
        <title>The Global Catalogue of Microorganisms (GCM) 10K type strain sequencing project: providing services to taxonomists for standard genome sequencing and annotation.</title>
        <authorList>
            <consortium name="The Broad Institute Genomics Platform"/>
            <consortium name="The Broad Institute Genome Sequencing Center for Infectious Disease"/>
            <person name="Wu L."/>
            <person name="Ma J."/>
        </authorList>
    </citation>
    <scope>NUCLEOTIDE SEQUENCE [LARGE SCALE GENOMIC DNA]</scope>
    <source>
        <strain evidence="8">CECT 8289</strain>
    </source>
</reference>
<feature type="binding site" evidence="4">
    <location>
        <position position="302"/>
    </location>
    <ligand>
        <name>pyridoxal 5'-phosphate</name>
        <dbReference type="ChEBI" id="CHEBI:597326"/>
    </ligand>
</feature>
<keyword evidence="1 4" id="KW-0662">Pyridine nucleotide biosynthesis</keyword>
<proteinExistence type="inferred from homology"/>
<dbReference type="HAMAP" id="MF_01970">
    <property type="entry name" value="Kynureninase"/>
    <property type="match status" value="1"/>
</dbReference>
<feature type="binding site" evidence="4">
    <location>
        <position position="274"/>
    </location>
    <ligand>
        <name>pyridoxal 5'-phosphate</name>
        <dbReference type="ChEBI" id="CHEBI:597326"/>
    </ligand>
</feature>
<dbReference type="SUPFAM" id="SSF53383">
    <property type="entry name" value="PLP-dependent transferases"/>
    <property type="match status" value="1"/>
</dbReference>
<keyword evidence="3 4" id="KW-0663">Pyridoxal phosphate</keyword>
<dbReference type="EC" id="3.7.1.3" evidence="4 5"/>
<dbReference type="PANTHER" id="PTHR14084">
    <property type="entry name" value="KYNURENINASE"/>
    <property type="match status" value="1"/>
</dbReference>